<dbReference type="Proteomes" id="UP000603453">
    <property type="component" value="Unassembled WGS sequence"/>
</dbReference>
<feature type="region of interest" description="Disordered" evidence="1">
    <location>
        <begin position="1"/>
        <end position="27"/>
    </location>
</feature>
<protein>
    <recommendedName>
        <fullName evidence="2">DUF6729 domain-containing protein</fullName>
    </recommendedName>
</protein>
<feature type="domain" description="DUF6729" evidence="2">
    <location>
        <begin position="186"/>
        <end position="256"/>
    </location>
</feature>
<comment type="caution">
    <text evidence="3">The sequence shown here is derived from an EMBL/GenBank/DDBJ whole genome shotgun (WGS) entry which is preliminary data.</text>
</comment>
<dbReference type="Pfam" id="PF20499">
    <property type="entry name" value="DUF6729"/>
    <property type="match status" value="1"/>
</dbReference>
<proteinExistence type="predicted"/>
<evidence type="ECO:0000256" key="1">
    <source>
        <dbReference type="SAM" id="MobiDB-lite"/>
    </source>
</evidence>
<dbReference type="InterPro" id="IPR046616">
    <property type="entry name" value="DUF6729"/>
</dbReference>
<reference evidence="3" key="1">
    <citation type="submission" date="2020-12" db="EMBL/GenBank/DDBJ databases">
        <title>Metabolic potential, ecology and presence of endohyphal bacteria is reflected in genomic diversity of Mucoromycotina.</title>
        <authorList>
            <person name="Muszewska A."/>
            <person name="Okrasinska A."/>
            <person name="Steczkiewicz K."/>
            <person name="Drgas O."/>
            <person name="Orlowska M."/>
            <person name="Perlinska-Lenart U."/>
            <person name="Aleksandrzak-Piekarczyk T."/>
            <person name="Szatraj K."/>
            <person name="Zielenkiewicz U."/>
            <person name="Pilsyk S."/>
            <person name="Malc E."/>
            <person name="Mieczkowski P."/>
            <person name="Kruszewska J.S."/>
            <person name="Biernat P."/>
            <person name="Pawlowska J."/>
        </authorList>
    </citation>
    <scope>NUCLEOTIDE SEQUENCE</scope>
    <source>
        <strain evidence="3">WA0000017839</strain>
    </source>
</reference>
<gene>
    <name evidence="3" type="ORF">INT47_008942</name>
</gene>
<evidence type="ECO:0000313" key="3">
    <source>
        <dbReference type="EMBL" id="KAG2202910.1"/>
    </source>
</evidence>
<dbReference type="EMBL" id="JAEPRD010000056">
    <property type="protein sequence ID" value="KAG2202910.1"/>
    <property type="molecule type" value="Genomic_DNA"/>
</dbReference>
<evidence type="ECO:0000259" key="2">
    <source>
        <dbReference type="Pfam" id="PF20499"/>
    </source>
</evidence>
<dbReference type="AlphaFoldDB" id="A0A8H7V0S0"/>
<keyword evidence="4" id="KW-1185">Reference proteome</keyword>
<sequence length="279" mass="32152">MFSGSSSDKNEGIPKRPKRMMNQPNLNLQRLDQMSLFQTGSGREQDQSMSTFSYGNVGSTMHIPVAEDIQNIQIENNVDPIVVESEQNVVEGTESDEEEMVGDVTNISDDYANTAAEQELTEEEFEIIDEQVGNSTPEDSFVGKYVTEIQNRLKGGVTPIEYQRKTYWVNVEYEGFDYNTRKKKYLKCPDCKTGKLERKEFVKKTKARRIIDQFDCFYLMSMNYRCTQKSYKKTFSGYDQNIAKQLNPCHQRAFPAQVWNPQGSIQYNATPFSTRCWSP</sequence>
<accession>A0A8H7V0S0</accession>
<name>A0A8H7V0S0_9FUNG</name>
<evidence type="ECO:0000313" key="4">
    <source>
        <dbReference type="Proteomes" id="UP000603453"/>
    </source>
</evidence>
<organism evidence="3 4">
    <name type="scientific">Mucor saturninus</name>
    <dbReference type="NCBI Taxonomy" id="64648"/>
    <lineage>
        <taxon>Eukaryota</taxon>
        <taxon>Fungi</taxon>
        <taxon>Fungi incertae sedis</taxon>
        <taxon>Mucoromycota</taxon>
        <taxon>Mucoromycotina</taxon>
        <taxon>Mucoromycetes</taxon>
        <taxon>Mucorales</taxon>
        <taxon>Mucorineae</taxon>
        <taxon>Mucoraceae</taxon>
        <taxon>Mucor</taxon>
    </lineage>
</organism>